<reference evidence="1" key="1">
    <citation type="submission" date="2021-06" db="EMBL/GenBank/DDBJ databases">
        <authorList>
            <person name="Kallberg Y."/>
            <person name="Tangrot J."/>
            <person name="Rosling A."/>
        </authorList>
    </citation>
    <scope>NUCLEOTIDE SEQUENCE</scope>
    <source>
        <strain evidence="1">28 12/20/2015</strain>
    </source>
</reference>
<name>A0ACA9QCN0_9GLOM</name>
<accession>A0ACA9QCN0</accession>
<feature type="non-terminal residue" evidence="1">
    <location>
        <position position="169"/>
    </location>
</feature>
<keyword evidence="2" id="KW-1185">Reference proteome</keyword>
<evidence type="ECO:0000313" key="2">
    <source>
        <dbReference type="Proteomes" id="UP000789366"/>
    </source>
</evidence>
<proteinExistence type="predicted"/>
<dbReference type="EMBL" id="CAJVPW010040854">
    <property type="protein sequence ID" value="CAG8747050.1"/>
    <property type="molecule type" value="Genomic_DNA"/>
</dbReference>
<gene>
    <name evidence="1" type="ORF">SPELUC_LOCUS14203</name>
</gene>
<protein>
    <submittedName>
        <fullName evidence="1">17569_t:CDS:1</fullName>
    </submittedName>
</protein>
<comment type="caution">
    <text evidence="1">The sequence shown here is derived from an EMBL/GenBank/DDBJ whole genome shotgun (WGS) entry which is preliminary data.</text>
</comment>
<organism evidence="1 2">
    <name type="scientific">Cetraspora pellucida</name>
    <dbReference type="NCBI Taxonomy" id="1433469"/>
    <lineage>
        <taxon>Eukaryota</taxon>
        <taxon>Fungi</taxon>
        <taxon>Fungi incertae sedis</taxon>
        <taxon>Mucoromycota</taxon>
        <taxon>Glomeromycotina</taxon>
        <taxon>Glomeromycetes</taxon>
        <taxon>Diversisporales</taxon>
        <taxon>Gigasporaceae</taxon>
        <taxon>Cetraspora</taxon>
    </lineage>
</organism>
<dbReference type="Proteomes" id="UP000789366">
    <property type="component" value="Unassembled WGS sequence"/>
</dbReference>
<evidence type="ECO:0000313" key="1">
    <source>
        <dbReference type="EMBL" id="CAG8747050.1"/>
    </source>
</evidence>
<sequence>MAKIAISFLNHYKLTLQTSLPQLSSYAEELANKLSDGKTKEQARKARDQAKRCFQELGLSKEQADTFIPIRASGRHVYERDPIKIIVQDIIKNNLSPEEINRIAYDLASSAPTTVAGNPCFNLLRKELHSLEADYLITEATKIPFITEKANQIQAKKHILCRINDYDCP</sequence>